<evidence type="ECO:0000313" key="2">
    <source>
        <dbReference type="EMBL" id="CAE28852.1"/>
    </source>
</evidence>
<dbReference type="AlphaFoldDB" id="Q6N4C8"/>
<dbReference type="PhylomeDB" id="Q6N4C8"/>
<reference evidence="2" key="1">
    <citation type="journal article" date="2004" name="Nat. Biotechnol.">
        <title>Complete genome sequence of the metabolically versatile photosynthetic bacterium Rhodopseudomonas palustris.</title>
        <authorList>
            <person name="Larimer F.W."/>
            <person name="Chain P."/>
            <person name="Hauser L."/>
            <person name="Lamerdin J."/>
            <person name="Malfatti S."/>
            <person name="Do L."/>
            <person name="Land M.L."/>
            <person name="Pelletier D.A."/>
            <person name="Beatty J.T."/>
            <person name="Lang A.S."/>
            <person name="Tabita F.R."/>
            <person name="Gibson J.L."/>
            <person name="Hanson T.E."/>
            <person name="Bobst C."/>
            <person name="Torres J.L."/>
            <person name="Peres C."/>
            <person name="Harrison F.H."/>
            <person name="Gibson J."/>
            <person name="Harwood C.S."/>
        </authorList>
    </citation>
    <scope>NUCLEOTIDE SEQUENCE [LARGE SCALE GENOMIC DNA]</scope>
    <source>
        <strain evidence="2">CGA009</strain>
    </source>
</reference>
<evidence type="ECO:0000256" key="1">
    <source>
        <dbReference type="SAM" id="MobiDB-lite"/>
    </source>
</evidence>
<gene>
    <name evidence="2" type="ordered locus">RPA3411</name>
</gene>
<organism evidence="2">
    <name type="scientific">Rhodopseudomonas palustris (strain ATCC BAA-98 / CGA009)</name>
    <dbReference type="NCBI Taxonomy" id="258594"/>
    <lineage>
        <taxon>Bacteria</taxon>
        <taxon>Pseudomonadati</taxon>
        <taxon>Pseudomonadota</taxon>
        <taxon>Alphaproteobacteria</taxon>
        <taxon>Hyphomicrobiales</taxon>
        <taxon>Nitrobacteraceae</taxon>
        <taxon>Rhodopseudomonas</taxon>
    </lineage>
</organism>
<dbReference type="EMBL" id="BX572604">
    <property type="protein sequence ID" value="CAE28852.1"/>
    <property type="molecule type" value="Genomic_DNA"/>
</dbReference>
<dbReference type="STRING" id="258594.RPA3411"/>
<accession>Q6N4C8</accession>
<feature type="compositionally biased region" description="Pro residues" evidence="1">
    <location>
        <begin position="75"/>
        <end position="88"/>
    </location>
</feature>
<dbReference type="eggNOG" id="ENOG502ZBP8">
    <property type="taxonomic scope" value="Bacteria"/>
</dbReference>
<name>Q6N4C8_RHOPA</name>
<protein>
    <submittedName>
        <fullName evidence="2">Uncharacterized protein</fullName>
    </submittedName>
</protein>
<dbReference type="HOGENOM" id="CLU_058985_0_0_5"/>
<feature type="region of interest" description="Disordered" evidence="1">
    <location>
        <begin position="72"/>
        <end position="96"/>
    </location>
</feature>
<sequence>MTQSRTARPYRWVFGCSGPVWDRLEFAAFSVKTIMMIFRGNIVGSRPWGAARAALVVVCALALTQPAAAQLFSDRPPPVPPASVPEPPAGGAISLAPQSGAAAAPNLPDALTQPPVAAVTPPMMSPLPQAAAPAPPQGMLALAARYGKDQPVINSGLVWRVYSDKPDESGAIKLVREDHGATPNIPLPPGNYVVHVALGLVSAVRPVTVKSDAERENFVLPAGGLRIEGKVGSSRIPSNQISFTIYKGSQFDNAQRAPLLPSVAAGDVALVPEGTYYIVSNYGDANSVVRSDIRVQAGKLTDVTITHRAAVITLKLVSEKGGEALANTSWSVLTPGGDVIKESIGAFPRVVLSEGEYRAIAKNEGKVFERGFNVVNGVDGEVEVLAR</sequence>
<proteinExistence type="predicted"/>